<evidence type="ECO:0000313" key="3">
    <source>
        <dbReference type="Proteomes" id="UP000245802"/>
    </source>
</evidence>
<dbReference type="EMBL" id="CP025958">
    <property type="protein sequence ID" value="AWM39162.1"/>
    <property type="molecule type" value="Genomic_DNA"/>
</dbReference>
<organism evidence="2 3">
    <name type="scientific">Gemmata obscuriglobus</name>
    <dbReference type="NCBI Taxonomy" id="114"/>
    <lineage>
        <taxon>Bacteria</taxon>
        <taxon>Pseudomonadati</taxon>
        <taxon>Planctomycetota</taxon>
        <taxon>Planctomycetia</taxon>
        <taxon>Gemmatales</taxon>
        <taxon>Gemmataceae</taxon>
        <taxon>Gemmata</taxon>
    </lineage>
</organism>
<reference evidence="2 3" key="1">
    <citation type="submission" date="2018-01" db="EMBL/GenBank/DDBJ databases">
        <title>G. obscuriglobus.</title>
        <authorList>
            <person name="Franke J."/>
            <person name="Blomberg W."/>
            <person name="Selmecki A."/>
        </authorList>
    </citation>
    <scope>NUCLEOTIDE SEQUENCE [LARGE SCALE GENOMIC DNA]</scope>
    <source>
        <strain evidence="2 3">DSM 5831</strain>
    </source>
</reference>
<proteinExistence type="predicted"/>
<dbReference type="Pfam" id="PF13338">
    <property type="entry name" value="AbiEi_4"/>
    <property type="match status" value="1"/>
</dbReference>
<dbReference type="InterPro" id="IPR025159">
    <property type="entry name" value="AbiEi_N"/>
</dbReference>
<dbReference type="RefSeq" id="WP_010044786.1">
    <property type="nucleotide sequence ID" value="NZ_CP025958.1"/>
</dbReference>
<dbReference type="OrthoDB" id="3192636at2"/>
<name>A0A2Z3H4A2_9BACT</name>
<sequence>MPRSARQSAQTLAALAHEQGGYFTTKQAKEAGYGYNHLDYHETAGNFERVDHGLYRIPAVPRDEHDELIRLSLWSRNQKDEPQAVVSHDSALVLHEMTDLLPDRIHLTVPRTFRKPTPTGCVLHKAVIAEGDVEERTGFRVTSPFRTLLDSAQSEVSQEELEKAVANALTRGLVRRTKLSQAVEQNPRLSRLKAALGRIKANTK</sequence>
<dbReference type="AlphaFoldDB" id="A0A2Z3H4A2"/>
<evidence type="ECO:0000259" key="1">
    <source>
        <dbReference type="Pfam" id="PF13338"/>
    </source>
</evidence>
<dbReference type="Proteomes" id="UP000245802">
    <property type="component" value="Chromosome"/>
</dbReference>
<gene>
    <name evidence="2" type="ORF">C1280_20680</name>
</gene>
<keyword evidence="3" id="KW-1185">Reference proteome</keyword>
<dbReference type="KEGG" id="gog:C1280_20680"/>
<feature type="domain" description="AbiEi antitoxin N-terminal" evidence="1">
    <location>
        <begin position="10"/>
        <end position="58"/>
    </location>
</feature>
<protein>
    <recommendedName>
        <fullName evidence="1">AbiEi antitoxin N-terminal domain-containing protein</fullName>
    </recommendedName>
</protein>
<accession>A0A2Z3H4A2</accession>
<evidence type="ECO:0000313" key="2">
    <source>
        <dbReference type="EMBL" id="AWM39162.1"/>
    </source>
</evidence>